<proteinExistence type="predicted"/>
<dbReference type="Gene3D" id="3.10.10.10">
    <property type="entry name" value="HIV Type 1 Reverse Transcriptase, subunit A, domain 1"/>
    <property type="match status" value="1"/>
</dbReference>
<dbReference type="CDD" id="cd01647">
    <property type="entry name" value="RT_LTR"/>
    <property type="match status" value="1"/>
</dbReference>
<keyword evidence="5" id="KW-0808">Transferase</keyword>
<feature type="domain" description="Reverse transcriptase/retrotransposon-derived protein RNase H-like" evidence="4">
    <location>
        <begin position="512"/>
        <end position="604"/>
    </location>
</feature>
<dbReference type="SUPFAM" id="SSF56672">
    <property type="entry name" value="DNA/RNA polymerases"/>
    <property type="match status" value="1"/>
</dbReference>
<feature type="domain" description="Reverse transcriptase" evidence="3">
    <location>
        <begin position="283"/>
        <end position="338"/>
    </location>
</feature>
<dbReference type="InterPro" id="IPR043128">
    <property type="entry name" value="Rev_trsase/Diguanyl_cyclase"/>
</dbReference>
<feature type="compositionally biased region" description="Acidic residues" evidence="2">
    <location>
        <begin position="238"/>
        <end position="250"/>
    </location>
</feature>
<dbReference type="AlphaFoldDB" id="A0A225UZY2"/>
<feature type="region of interest" description="Disordered" evidence="2">
    <location>
        <begin position="209"/>
        <end position="250"/>
    </location>
</feature>
<accession>A0A225UZY2</accession>
<keyword evidence="1" id="KW-0511">Multifunctional enzyme</keyword>
<dbReference type="PANTHER" id="PTHR37984:SF5">
    <property type="entry name" value="PROTEIN NYNRIN-LIKE"/>
    <property type="match status" value="1"/>
</dbReference>
<keyword evidence="6" id="KW-1185">Reference proteome</keyword>
<gene>
    <name evidence="5" type="ORF">PHMEG_00030745</name>
</gene>
<dbReference type="InterPro" id="IPR000477">
    <property type="entry name" value="RT_dom"/>
</dbReference>
<dbReference type="Pfam" id="PF00078">
    <property type="entry name" value="RVT_1"/>
    <property type="match status" value="1"/>
</dbReference>
<dbReference type="Gene3D" id="3.30.70.270">
    <property type="match status" value="3"/>
</dbReference>
<dbReference type="STRING" id="4795.A0A225UZY2"/>
<comment type="caution">
    <text evidence="5">The sequence shown here is derived from an EMBL/GenBank/DDBJ whole genome shotgun (WGS) entry which is preliminary data.</text>
</comment>
<evidence type="ECO:0000259" key="3">
    <source>
        <dbReference type="Pfam" id="PF00078"/>
    </source>
</evidence>
<dbReference type="Pfam" id="PF17919">
    <property type="entry name" value="RT_RNaseH_2"/>
    <property type="match status" value="1"/>
</dbReference>
<evidence type="ECO:0000256" key="2">
    <source>
        <dbReference type="SAM" id="MobiDB-lite"/>
    </source>
</evidence>
<evidence type="ECO:0000313" key="6">
    <source>
        <dbReference type="Proteomes" id="UP000198211"/>
    </source>
</evidence>
<dbReference type="GO" id="GO:0003964">
    <property type="term" value="F:RNA-directed DNA polymerase activity"/>
    <property type="evidence" value="ECO:0007669"/>
    <property type="project" value="UniProtKB-KW"/>
</dbReference>
<evidence type="ECO:0000259" key="4">
    <source>
        <dbReference type="Pfam" id="PF17919"/>
    </source>
</evidence>
<dbReference type="Proteomes" id="UP000198211">
    <property type="component" value="Unassembled WGS sequence"/>
</dbReference>
<sequence>MNFMFSAGVRLCVKEGLVQLPDEETVLLSGRGLSHVKHGMAHGIRPKYTMYLQPGGYWMIRLPAFRKLMRPSTVWAGRGDRWVTQVLYAWKVPAAIKVVNISDRIVTIDWRTEFARVVENGFFPRAGRYVHTLIYENTISAKAQARESQRLDDLQKMEPPTVQTPNYPWPTKMMVRPSPGCEKARVLNLQIVPSEVYDETPEVDKVLSRRASRGTTTMPEVSEISEVEDGTTDVPIGDPEEVPDDQDSDEDGVFDSISVDDGFPEVNLKPLIDDLLVGFEDVMWFMSWDMASGFWAVKMSERAKLISAFVCPFGHFQWTRMPFGLKNAPLIYQSVINNCRWGFVRLPPEEEAEVDQDIITNLKVEVPRDEVKGLTDFMTVFQKNIPMPSHIGPVLGRSPYMDNIAHGAKTWDQLCEDLDTLLYRLRSWNISVSLPESEFGKRSILYLSHEISAESIRATPKVTKGVMDLPFPNPTKVLNYYHKFIEDFPVVTAVLYELSEDQIRQGRDLSRAHESFELLKRKIVATPMLRYPDIQKPFVVIPHGNRWAACAVVGQEYDGQIQPVRYTGRVLNDAELRYHIAEKEVIAILRALKVFQTILEGRQLIM</sequence>
<feature type="non-terminal residue" evidence="5">
    <location>
        <position position="606"/>
    </location>
</feature>
<evidence type="ECO:0000313" key="5">
    <source>
        <dbReference type="EMBL" id="OWY98483.1"/>
    </source>
</evidence>
<dbReference type="PANTHER" id="PTHR37984">
    <property type="entry name" value="PROTEIN CBG26694"/>
    <property type="match status" value="1"/>
</dbReference>
<name>A0A225UZY2_9STRA</name>
<dbReference type="InterPro" id="IPR041577">
    <property type="entry name" value="RT_RNaseH_2"/>
</dbReference>
<keyword evidence="5" id="KW-0548">Nucleotidyltransferase</keyword>
<protein>
    <submittedName>
        <fullName evidence="5">Reverse transcriptase</fullName>
    </submittedName>
</protein>
<organism evidence="5 6">
    <name type="scientific">Phytophthora megakarya</name>
    <dbReference type="NCBI Taxonomy" id="4795"/>
    <lineage>
        <taxon>Eukaryota</taxon>
        <taxon>Sar</taxon>
        <taxon>Stramenopiles</taxon>
        <taxon>Oomycota</taxon>
        <taxon>Peronosporomycetes</taxon>
        <taxon>Peronosporales</taxon>
        <taxon>Peronosporaceae</taxon>
        <taxon>Phytophthora</taxon>
    </lineage>
</organism>
<dbReference type="EMBL" id="NBNE01009359">
    <property type="protein sequence ID" value="OWY98483.1"/>
    <property type="molecule type" value="Genomic_DNA"/>
</dbReference>
<dbReference type="InterPro" id="IPR050951">
    <property type="entry name" value="Retrovirus_Pol_polyprotein"/>
</dbReference>
<evidence type="ECO:0000256" key="1">
    <source>
        <dbReference type="ARBA" id="ARBA00023268"/>
    </source>
</evidence>
<reference evidence="6" key="1">
    <citation type="submission" date="2017-03" db="EMBL/GenBank/DDBJ databases">
        <title>Phytopthora megakarya and P. palmivora, two closely related causual agents of cacao black pod achieved similar genome size and gene model numbers by different mechanisms.</title>
        <authorList>
            <person name="Ali S."/>
            <person name="Shao J."/>
            <person name="Larry D.J."/>
            <person name="Kronmiller B."/>
            <person name="Shen D."/>
            <person name="Strem M.D."/>
            <person name="Melnick R.L."/>
            <person name="Guiltinan M.J."/>
            <person name="Tyler B.M."/>
            <person name="Meinhardt L.W."/>
            <person name="Bailey B.A."/>
        </authorList>
    </citation>
    <scope>NUCLEOTIDE SEQUENCE [LARGE SCALE GENOMIC DNA]</scope>
    <source>
        <strain evidence="6">zdho120</strain>
    </source>
</reference>
<dbReference type="InterPro" id="IPR043502">
    <property type="entry name" value="DNA/RNA_pol_sf"/>
</dbReference>
<keyword evidence="5" id="KW-0695">RNA-directed DNA polymerase</keyword>